<dbReference type="GO" id="GO:0003676">
    <property type="term" value="F:nucleic acid binding"/>
    <property type="evidence" value="ECO:0007669"/>
    <property type="project" value="InterPro"/>
</dbReference>
<dbReference type="Proteomes" id="UP000264589">
    <property type="component" value="Unassembled WGS sequence"/>
</dbReference>
<dbReference type="OrthoDB" id="9809852at2"/>
<dbReference type="InterPro" id="IPR051673">
    <property type="entry name" value="SSDNA_exonuclease_RecJ"/>
</dbReference>
<sequence length="609" mass="64131">MSLTNSKTDTDPAGAFLGVDNSACGKTWQRRVFEPREAEMLVQRLGLDPLLAEMICARGIPVEEAEGWLNPTLKANLPDPSVLRDMDAASDRIAEAITEGETIGVFGDYDVDGTTSSAIFARFLRMLGAPFEVHLPDRQLEGYGPNLPAFEALKEKGASLIVTVDCGATAHDVMSGAAGLGIDVIVLDHHLMELPAPAARAVVNPNRPDDTSGLTMLSAGGVTFMTLIAVNRALRARGFFDDRAEPKLLSLLDLVALSLVCDVMPLKGLTRVLTRQGLALLQDFTAATSGNPGIRALAVEAGAKGAAQASHFGYSIGPRINAAGRIGHAKTAFDLLMTDDPDEAARLAARLSGLNGVRQGVEAEVLSAASEQAEAKGGREASTPLIVADDGWHPGVIGIVAGRLKEKFSRPAIVISFEGDEGKGSGRSLSGVDLGAAISRAVEEGIIKGGGGHPMAAGLSLMRDQLDAFERFLTEELGAGIKTAQSQQALHLDGALSPAGLSRRFHDSLQLAAPFGNGNPEPRFAMPRVRVRDIRVLKEKHMAVTVEDGSGRRARCIAFGCVGEPLGDFFEAAQSNGALIHLAGRVKPDDWRGGDAAQFQVEDGAFADS</sequence>
<keyword evidence="3" id="KW-0540">Nuclease</keyword>
<dbReference type="AlphaFoldDB" id="A0A371RGI8"/>
<dbReference type="InterPro" id="IPR041122">
    <property type="entry name" value="RecJ_OB"/>
</dbReference>
<dbReference type="PANTHER" id="PTHR30255:SF2">
    <property type="entry name" value="SINGLE-STRANDED-DNA-SPECIFIC EXONUCLEASE RECJ"/>
    <property type="match status" value="1"/>
</dbReference>
<evidence type="ECO:0000259" key="6">
    <source>
        <dbReference type="Pfam" id="PF01368"/>
    </source>
</evidence>
<dbReference type="Gene3D" id="3.90.1640.30">
    <property type="match status" value="1"/>
</dbReference>
<evidence type="ECO:0000256" key="4">
    <source>
        <dbReference type="ARBA" id="ARBA00022801"/>
    </source>
</evidence>
<dbReference type="InterPro" id="IPR038763">
    <property type="entry name" value="DHH_sf"/>
</dbReference>
<feature type="domain" description="RecJ OB" evidence="8">
    <location>
        <begin position="492"/>
        <end position="603"/>
    </location>
</feature>
<proteinExistence type="inferred from homology"/>
<dbReference type="GO" id="GO:0006310">
    <property type="term" value="P:DNA recombination"/>
    <property type="evidence" value="ECO:0007669"/>
    <property type="project" value="InterPro"/>
</dbReference>
<accession>A0A371RGI8</accession>
<dbReference type="Pfam" id="PF01368">
    <property type="entry name" value="DHH"/>
    <property type="match status" value="1"/>
</dbReference>
<gene>
    <name evidence="9" type="primary">recJ</name>
    <name evidence="9" type="ORF">DX908_04285</name>
</gene>
<keyword evidence="4" id="KW-0378">Hydrolase</keyword>
<feature type="domain" description="DHHA1" evidence="7">
    <location>
        <begin position="385"/>
        <end position="477"/>
    </location>
</feature>
<dbReference type="RefSeq" id="WP_116391198.1">
    <property type="nucleotide sequence ID" value="NZ_QUQO01000001.1"/>
</dbReference>
<comment type="similarity">
    <text evidence="1">Belongs to the RecJ family.</text>
</comment>
<dbReference type="GO" id="GO:0008409">
    <property type="term" value="F:5'-3' exonuclease activity"/>
    <property type="evidence" value="ECO:0007669"/>
    <property type="project" value="InterPro"/>
</dbReference>
<dbReference type="GO" id="GO:0006281">
    <property type="term" value="P:DNA repair"/>
    <property type="evidence" value="ECO:0007669"/>
    <property type="project" value="InterPro"/>
</dbReference>
<dbReference type="NCBIfam" id="TIGR00644">
    <property type="entry name" value="recJ"/>
    <property type="match status" value="1"/>
</dbReference>
<dbReference type="Pfam" id="PF17768">
    <property type="entry name" value="RecJ_OB"/>
    <property type="match status" value="1"/>
</dbReference>
<name>A0A371RGI8_9PROT</name>
<dbReference type="Gene3D" id="3.10.310.30">
    <property type="match status" value="1"/>
</dbReference>
<dbReference type="Pfam" id="PF02272">
    <property type="entry name" value="DHHA1"/>
    <property type="match status" value="1"/>
</dbReference>
<dbReference type="InterPro" id="IPR001667">
    <property type="entry name" value="DDH_dom"/>
</dbReference>
<dbReference type="FunCoup" id="A0A371RGI8">
    <property type="interactions" value="367"/>
</dbReference>
<organism evidence="9 10">
    <name type="scientific">Parvularcula marina</name>
    <dbReference type="NCBI Taxonomy" id="2292771"/>
    <lineage>
        <taxon>Bacteria</taxon>
        <taxon>Pseudomonadati</taxon>
        <taxon>Pseudomonadota</taxon>
        <taxon>Alphaproteobacteria</taxon>
        <taxon>Parvularculales</taxon>
        <taxon>Parvularculaceae</taxon>
        <taxon>Parvularcula</taxon>
    </lineage>
</organism>
<evidence type="ECO:0000256" key="5">
    <source>
        <dbReference type="ARBA" id="ARBA00022839"/>
    </source>
</evidence>
<dbReference type="SUPFAM" id="SSF64182">
    <property type="entry name" value="DHH phosphoesterases"/>
    <property type="match status" value="1"/>
</dbReference>
<dbReference type="EMBL" id="QUQO01000001">
    <property type="protein sequence ID" value="RFB04566.1"/>
    <property type="molecule type" value="Genomic_DNA"/>
</dbReference>
<evidence type="ECO:0000313" key="9">
    <source>
        <dbReference type="EMBL" id="RFB04566.1"/>
    </source>
</evidence>
<protein>
    <recommendedName>
        <fullName evidence="2">Single-stranded-DNA-specific exonuclease RecJ</fullName>
    </recommendedName>
</protein>
<dbReference type="InterPro" id="IPR004610">
    <property type="entry name" value="RecJ"/>
</dbReference>
<evidence type="ECO:0000313" key="10">
    <source>
        <dbReference type="Proteomes" id="UP000264589"/>
    </source>
</evidence>
<keyword evidence="5 9" id="KW-0269">Exonuclease</keyword>
<dbReference type="PANTHER" id="PTHR30255">
    <property type="entry name" value="SINGLE-STRANDED-DNA-SPECIFIC EXONUCLEASE RECJ"/>
    <property type="match status" value="1"/>
</dbReference>
<evidence type="ECO:0000256" key="1">
    <source>
        <dbReference type="ARBA" id="ARBA00005915"/>
    </source>
</evidence>
<evidence type="ECO:0000256" key="2">
    <source>
        <dbReference type="ARBA" id="ARBA00019841"/>
    </source>
</evidence>
<dbReference type="InParanoid" id="A0A371RGI8"/>
<dbReference type="InterPro" id="IPR003156">
    <property type="entry name" value="DHHA1_dom"/>
</dbReference>
<evidence type="ECO:0000259" key="7">
    <source>
        <dbReference type="Pfam" id="PF02272"/>
    </source>
</evidence>
<evidence type="ECO:0000259" key="8">
    <source>
        <dbReference type="Pfam" id="PF17768"/>
    </source>
</evidence>
<comment type="caution">
    <text evidence="9">The sequence shown here is derived from an EMBL/GenBank/DDBJ whole genome shotgun (WGS) entry which is preliminary data.</text>
</comment>
<keyword evidence="10" id="KW-1185">Reference proteome</keyword>
<feature type="domain" description="DDH" evidence="6">
    <location>
        <begin position="103"/>
        <end position="217"/>
    </location>
</feature>
<reference evidence="9 10" key="1">
    <citation type="submission" date="2018-08" db="EMBL/GenBank/DDBJ databases">
        <title>Parvularcula sp. SM1705, isolated from surface water of the South Sea China.</title>
        <authorList>
            <person name="Sun L."/>
        </authorList>
    </citation>
    <scope>NUCLEOTIDE SEQUENCE [LARGE SCALE GENOMIC DNA]</scope>
    <source>
        <strain evidence="9 10">SM1705</strain>
    </source>
</reference>
<evidence type="ECO:0000256" key="3">
    <source>
        <dbReference type="ARBA" id="ARBA00022722"/>
    </source>
</evidence>